<proteinExistence type="predicted"/>
<evidence type="ECO:0000256" key="1">
    <source>
        <dbReference type="ARBA" id="ARBA00022722"/>
    </source>
</evidence>
<sequence length="371" mass="38816">MSAEASAAAGAGAAEASAARTGAAAAPAAGPAPGYTVIDLETTGLSPAKGHRAVEIAVVQLSARGEIEDEWTTLLHPGRDLANSHVHGITAADVAGAPRFADIAPALVAAVSGRMLVAHNAPFDLRFLEAELRSAGIALERLPLRGLCTMRWSSVFLEDAASRSLADCCTATGIPLEAPHSALGDAHASAALLRRYLRVLGDAPRLPWQEDAARSLDYPWPTGLRPSTARLLERTTARAVRPDSWLEQIVSRLPRTADSRVDSYLATLEEALLDGALGDDEKDELVAVARDCGLSRRAVLDLHATYLWAIAEIAEADGVITASERADLDRIAALLGLAHVDVDQALADARAAHLAGMTPAQEALQEAGPAD</sequence>
<evidence type="ECO:0000313" key="6">
    <source>
        <dbReference type="Proteomes" id="UP001203761"/>
    </source>
</evidence>
<reference evidence="5" key="1">
    <citation type="submission" date="2022-02" db="EMBL/GenBank/DDBJ databases">
        <authorList>
            <person name="Lee M."/>
            <person name="Kim S.-J."/>
            <person name="Jung M.-Y."/>
        </authorList>
    </citation>
    <scope>NUCLEOTIDE SEQUENCE</scope>
    <source>
        <strain evidence="5">JHP9</strain>
    </source>
</reference>
<comment type="caution">
    <text evidence="5">The sequence shown here is derived from an EMBL/GenBank/DDBJ whole genome shotgun (WGS) entry which is preliminary data.</text>
</comment>
<dbReference type="Proteomes" id="UP001203761">
    <property type="component" value="Unassembled WGS sequence"/>
</dbReference>
<dbReference type="RefSeq" id="WP_249738109.1">
    <property type="nucleotide sequence ID" value="NZ_JAKNCJ010000007.1"/>
</dbReference>
<dbReference type="PANTHER" id="PTHR30231">
    <property type="entry name" value="DNA POLYMERASE III SUBUNIT EPSILON"/>
    <property type="match status" value="1"/>
</dbReference>
<dbReference type="SMART" id="SM00479">
    <property type="entry name" value="EXOIII"/>
    <property type="match status" value="1"/>
</dbReference>
<evidence type="ECO:0000256" key="2">
    <source>
        <dbReference type="ARBA" id="ARBA00022801"/>
    </source>
</evidence>
<dbReference type="Pfam" id="PF00929">
    <property type="entry name" value="RNase_T"/>
    <property type="match status" value="1"/>
</dbReference>
<gene>
    <name evidence="5" type="ORF">Bequi_11680</name>
</gene>
<dbReference type="InterPro" id="IPR029024">
    <property type="entry name" value="TerB-like"/>
</dbReference>
<feature type="domain" description="Exonuclease" evidence="4">
    <location>
        <begin position="34"/>
        <end position="202"/>
    </location>
</feature>
<keyword evidence="1" id="KW-0540">Nuclease</keyword>
<dbReference type="PANTHER" id="PTHR30231:SF4">
    <property type="entry name" value="PROTEIN NEN2"/>
    <property type="match status" value="1"/>
</dbReference>
<name>A0ABT0R527_9MICO</name>
<dbReference type="Gene3D" id="3.30.420.10">
    <property type="entry name" value="Ribonuclease H-like superfamily/Ribonuclease H"/>
    <property type="match status" value="1"/>
</dbReference>
<organism evidence="5 6">
    <name type="scientific">Brachybacterium equifaecis</name>
    <dbReference type="NCBI Taxonomy" id="2910770"/>
    <lineage>
        <taxon>Bacteria</taxon>
        <taxon>Bacillati</taxon>
        <taxon>Actinomycetota</taxon>
        <taxon>Actinomycetes</taxon>
        <taxon>Micrococcales</taxon>
        <taxon>Dermabacteraceae</taxon>
        <taxon>Brachybacterium</taxon>
    </lineage>
</organism>
<keyword evidence="2" id="KW-0378">Hydrolase</keyword>
<accession>A0ABT0R527</accession>
<protein>
    <submittedName>
        <fullName evidence="5">3'-5' exonuclease</fullName>
    </submittedName>
</protein>
<dbReference type="EMBL" id="JAKNCJ010000007">
    <property type="protein sequence ID" value="MCL6424030.1"/>
    <property type="molecule type" value="Genomic_DNA"/>
</dbReference>
<dbReference type="InterPro" id="IPR036397">
    <property type="entry name" value="RNaseH_sf"/>
</dbReference>
<keyword evidence="3 5" id="KW-0269">Exonuclease</keyword>
<dbReference type="InterPro" id="IPR013520">
    <property type="entry name" value="Ribonucl_H"/>
</dbReference>
<dbReference type="CDD" id="cd06127">
    <property type="entry name" value="DEDDh"/>
    <property type="match status" value="1"/>
</dbReference>
<keyword evidence="6" id="KW-1185">Reference proteome</keyword>
<dbReference type="GO" id="GO:0004527">
    <property type="term" value="F:exonuclease activity"/>
    <property type="evidence" value="ECO:0007669"/>
    <property type="project" value="UniProtKB-KW"/>
</dbReference>
<evidence type="ECO:0000313" key="5">
    <source>
        <dbReference type="EMBL" id="MCL6424030.1"/>
    </source>
</evidence>
<dbReference type="SUPFAM" id="SSF53098">
    <property type="entry name" value="Ribonuclease H-like"/>
    <property type="match status" value="1"/>
</dbReference>
<dbReference type="InterPro" id="IPR012337">
    <property type="entry name" value="RNaseH-like_sf"/>
</dbReference>
<dbReference type="SUPFAM" id="SSF158682">
    <property type="entry name" value="TerB-like"/>
    <property type="match status" value="1"/>
</dbReference>
<evidence type="ECO:0000259" key="4">
    <source>
        <dbReference type="SMART" id="SM00479"/>
    </source>
</evidence>
<evidence type="ECO:0000256" key="3">
    <source>
        <dbReference type="ARBA" id="ARBA00022839"/>
    </source>
</evidence>